<dbReference type="GO" id="GO:0010277">
    <property type="term" value="F:chlorophyllide a oxygenase activity"/>
    <property type="evidence" value="ECO:0007669"/>
    <property type="project" value="InterPro"/>
</dbReference>
<evidence type="ECO:0000313" key="17">
    <source>
        <dbReference type="Proteomes" id="UP000604046"/>
    </source>
</evidence>
<evidence type="ECO:0000256" key="12">
    <source>
        <dbReference type="ARBA" id="ARBA00023014"/>
    </source>
</evidence>
<evidence type="ECO:0000256" key="2">
    <source>
        <dbReference type="ARBA" id="ARBA00004370"/>
    </source>
</evidence>
<evidence type="ECO:0000256" key="13">
    <source>
        <dbReference type="ARBA" id="ARBA00023136"/>
    </source>
</evidence>
<feature type="compositionally biased region" description="Basic and acidic residues" evidence="14">
    <location>
        <begin position="817"/>
        <end position="830"/>
    </location>
</feature>
<dbReference type="PANTHER" id="PTHR21266:SF32">
    <property type="entry name" value="CHOLESTEROL 7-DESATURASE NVD"/>
    <property type="match status" value="1"/>
</dbReference>
<keyword evidence="9" id="KW-1133">Transmembrane helix</keyword>
<keyword evidence="3" id="KW-0150">Chloroplast</keyword>
<keyword evidence="6" id="KW-0001">2Fe-2S</keyword>
<evidence type="ECO:0000256" key="6">
    <source>
        <dbReference type="ARBA" id="ARBA00022714"/>
    </source>
</evidence>
<dbReference type="OrthoDB" id="409492at2759"/>
<evidence type="ECO:0000256" key="14">
    <source>
        <dbReference type="SAM" id="MobiDB-lite"/>
    </source>
</evidence>
<dbReference type="InterPro" id="IPR036922">
    <property type="entry name" value="Rieske_2Fe-2S_sf"/>
</dbReference>
<dbReference type="GO" id="GO:0046872">
    <property type="term" value="F:metal ion binding"/>
    <property type="evidence" value="ECO:0007669"/>
    <property type="project" value="UniProtKB-KW"/>
</dbReference>
<evidence type="ECO:0000256" key="4">
    <source>
        <dbReference type="ARBA" id="ARBA00022640"/>
    </source>
</evidence>
<dbReference type="InterPro" id="IPR013626">
    <property type="entry name" value="PaO"/>
</dbReference>
<feature type="compositionally biased region" description="Basic and acidic residues" evidence="14">
    <location>
        <begin position="563"/>
        <end position="572"/>
    </location>
</feature>
<reference evidence="16" key="1">
    <citation type="submission" date="2021-02" db="EMBL/GenBank/DDBJ databases">
        <authorList>
            <person name="Dougan E. K."/>
            <person name="Rhodes N."/>
            <person name="Thang M."/>
            <person name="Chan C."/>
        </authorList>
    </citation>
    <scope>NUCLEOTIDE SEQUENCE</scope>
</reference>
<dbReference type="GO" id="GO:0016020">
    <property type="term" value="C:membrane"/>
    <property type="evidence" value="ECO:0007669"/>
    <property type="project" value="UniProtKB-SubCell"/>
</dbReference>
<dbReference type="Proteomes" id="UP000604046">
    <property type="component" value="Unassembled WGS sequence"/>
</dbReference>
<keyword evidence="17" id="KW-1185">Reference proteome</keyword>
<dbReference type="InterPro" id="IPR017941">
    <property type="entry name" value="Rieske_2Fe-2S"/>
</dbReference>
<evidence type="ECO:0000256" key="3">
    <source>
        <dbReference type="ARBA" id="ARBA00022528"/>
    </source>
</evidence>
<dbReference type="GO" id="GO:0009507">
    <property type="term" value="C:chloroplast"/>
    <property type="evidence" value="ECO:0007669"/>
    <property type="project" value="UniProtKB-SubCell"/>
</dbReference>
<dbReference type="AlphaFoldDB" id="A0A812PI59"/>
<evidence type="ECO:0000259" key="15">
    <source>
        <dbReference type="PROSITE" id="PS51296"/>
    </source>
</evidence>
<organism evidence="16 17">
    <name type="scientific">Symbiodinium natans</name>
    <dbReference type="NCBI Taxonomy" id="878477"/>
    <lineage>
        <taxon>Eukaryota</taxon>
        <taxon>Sar</taxon>
        <taxon>Alveolata</taxon>
        <taxon>Dinophyceae</taxon>
        <taxon>Suessiales</taxon>
        <taxon>Symbiodiniaceae</taxon>
        <taxon>Symbiodinium</taxon>
    </lineage>
</organism>
<evidence type="ECO:0000256" key="7">
    <source>
        <dbReference type="ARBA" id="ARBA00022723"/>
    </source>
</evidence>
<feature type="region of interest" description="Disordered" evidence="14">
    <location>
        <begin position="805"/>
        <end position="830"/>
    </location>
</feature>
<keyword evidence="11" id="KW-0408">Iron</keyword>
<dbReference type="Gene3D" id="2.102.10.10">
    <property type="entry name" value="Rieske [2Fe-2S] iron-sulphur domain"/>
    <property type="match status" value="1"/>
</dbReference>
<comment type="caution">
    <text evidence="16">The sequence shown here is derived from an EMBL/GenBank/DDBJ whole genome shotgun (WGS) entry which is preliminary data.</text>
</comment>
<keyword evidence="8" id="KW-0809">Transit peptide</keyword>
<dbReference type="InterPro" id="IPR050584">
    <property type="entry name" value="Cholesterol_7-desaturase"/>
</dbReference>
<protein>
    <submittedName>
        <fullName evidence="16">PAO protein</fullName>
    </submittedName>
</protein>
<dbReference type="Gene3D" id="3.90.380.10">
    <property type="entry name" value="Naphthalene 1,2-dioxygenase Alpha Subunit, Chain A, domain 1"/>
    <property type="match status" value="1"/>
</dbReference>
<name>A0A812PI59_9DINO</name>
<keyword evidence="7" id="KW-0479">Metal-binding</keyword>
<dbReference type="PROSITE" id="PS51296">
    <property type="entry name" value="RIESKE"/>
    <property type="match status" value="1"/>
</dbReference>
<sequence>MVDCTGRYSLTHIRTSLPRSGRGGGADLHDRPPLAGALVFPTLSQGLGTRGDQQNTEVWSVVVGLGPAGSKLKTWVAIKTGDKRATRRGRIHRSGLGSGFRGPSVPLEAFLSDLTPVRPLGVRLAPRTPRQAEDATKVRAYEVNEARWVKPVYALASVAALWSARRSWLDASARCATVMVALLDFAPTAASQLAGSAAAWRASSTSRRWAVLVRLKVLGELCGLLLVCNGRWPACFGASVAILSHVLFWLCGAASARVDASGKPAPVPPPVARAILGADVAVLAAAVAGYTAPGAWGCAGTATYTGAVTLVACEKLAKFNSKSQKSARSGKTARKAASDGETAARGWDEFSWRSNWYPVAFADVTDKERPHRIELFGDGLVLWWDTNAAAWCVTVDRCPHRMAPLSEGRVDEIGHVECPYHGWTFDGKTGACHKIPQAAESNQDLLGRCSVTVMRTVERQGLVWVWGQPGASIEEADESLIPLCDALEDSEFECIDVSRDMPYSADILLENLLDSSHVPFTHHKTVSKRENAQPLPLQITKRVSASGFQGAFKQDTPVGKQGADAKKNGRTTERSTIFSAPTYMHHRIRTADAKGSLDNGFETWTVAYATPTGPGRSRLFARFPFRFPAPKFGPNLPRFLIRHLPDWLNHLGQLRVLDDDNIFLPIQERQVQDAGGWKNYIMPTSADTFVTAFRTWFDRAGPPPHAPSAVDEYRSRQPTRAELLDREAQHTAHCKSCTVAVRRSRKIVCLCRGLLLLAAGAAPTLFARHCWRGLALLLLASCVVGKVWQVAWAIAARLTSGLHDYPPPRNRQGRRGQSRELRTVEQGRRF</sequence>
<keyword evidence="4" id="KW-0934">Plastid</keyword>
<dbReference type="EMBL" id="CAJNDS010002156">
    <property type="protein sequence ID" value="CAE7354829.1"/>
    <property type="molecule type" value="Genomic_DNA"/>
</dbReference>
<dbReference type="GO" id="GO:0051537">
    <property type="term" value="F:2 iron, 2 sulfur cluster binding"/>
    <property type="evidence" value="ECO:0007669"/>
    <property type="project" value="UniProtKB-KW"/>
</dbReference>
<evidence type="ECO:0000256" key="1">
    <source>
        <dbReference type="ARBA" id="ARBA00004229"/>
    </source>
</evidence>
<accession>A0A812PI59</accession>
<evidence type="ECO:0000256" key="10">
    <source>
        <dbReference type="ARBA" id="ARBA00023002"/>
    </source>
</evidence>
<feature type="region of interest" description="Disordered" evidence="14">
    <location>
        <begin position="551"/>
        <end position="572"/>
    </location>
</feature>
<proteinExistence type="predicted"/>
<keyword evidence="12" id="KW-0411">Iron-sulfur</keyword>
<feature type="domain" description="Rieske" evidence="15">
    <location>
        <begin position="356"/>
        <end position="465"/>
    </location>
</feature>
<evidence type="ECO:0000256" key="11">
    <source>
        <dbReference type="ARBA" id="ARBA00023004"/>
    </source>
</evidence>
<dbReference type="PANTHER" id="PTHR21266">
    <property type="entry name" value="IRON-SULFUR DOMAIN CONTAINING PROTEIN"/>
    <property type="match status" value="1"/>
</dbReference>
<keyword evidence="10" id="KW-0560">Oxidoreductase</keyword>
<keyword evidence="5" id="KW-0812">Transmembrane</keyword>
<dbReference type="Pfam" id="PF08417">
    <property type="entry name" value="PaO"/>
    <property type="match status" value="1"/>
</dbReference>
<dbReference type="SUPFAM" id="SSF50022">
    <property type="entry name" value="ISP domain"/>
    <property type="match status" value="1"/>
</dbReference>
<dbReference type="Pfam" id="PF00355">
    <property type="entry name" value="Rieske"/>
    <property type="match status" value="1"/>
</dbReference>
<evidence type="ECO:0000313" key="16">
    <source>
        <dbReference type="EMBL" id="CAE7354829.1"/>
    </source>
</evidence>
<evidence type="ECO:0000256" key="9">
    <source>
        <dbReference type="ARBA" id="ARBA00022989"/>
    </source>
</evidence>
<evidence type="ECO:0000256" key="5">
    <source>
        <dbReference type="ARBA" id="ARBA00022692"/>
    </source>
</evidence>
<comment type="subcellular location">
    <subcellularLocation>
        <location evidence="2">Membrane</location>
    </subcellularLocation>
    <subcellularLocation>
        <location evidence="1">Plastid</location>
        <location evidence="1">Chloroplast</location>
    </subcellularLocation>
</comment>
<dbReference type="SUPFAM" id="SSF55961">
    <property type="entry name" value="Bet v1-like"/>
    <property type="match status" value="1"/>
</dbReference>
<evidence type="ECO:0000256" key="8">
    <source>
        <dbReference type="ARBA" id="ARBA00022946"/>
    </source>
</evidence>
<keyword evidence="13" id="KW-0472">Membrane</keyword>
<gene>
    <name evidence="16" type="primary">PAO</name>
    <name evidence="16" type="ORF">SNAT2548_LOCUS18828</name>
</gene>